<evidence type="ECO:0000256" key="5">
    <source>
        <dbReference type="ARBA" id="ARBA00022857"/>
    </source>
</evidence>
<evidence type="ECO:0000256" key="1">
    <source>
        <dbReference type="ARBA" id="ARBA00001974"/>
    </source>
</evidence>
<gene>
    <name evidence="8" type="ORF">GCM10017044_18390</name>
</gene>
<dbReference type="AlphaFoldDB" id="A0A919AUG9"/>
<evidence type="ECO:0000256" key="3">
    <source>
        <dbReference type="ARBA" id="ARBA00022630"/>
    </source>
</evidence>
<sequence length="481" mass="54320">MDHVNVLIIGAGISGVGVACHLKMESPDQSFTILEGRERLGGTWDLFKYPGIRSDSDMFTFGYRFKPWIEDNDIATADSILKYLHETVDEYDLSDKIKYNQKVTKVAWDSAKKLWVADVEDTSGGKNYQISCNFLVTGTGYYKYDQGYLPQFEGYDDFKGTIVHPQHWPEDLDYTNKRVVVIGSGATAVTLIPNMCKDTAHITMLQRSPTYMISRPAADPIAKFLRKWLPIKLAYRMTRLKNMLMGAYIFRTAKTKPEQMRAYLEGKVKEEVGPDVDVAKHFSPTYNPWDQRLCLVPDNDLFHAVRDGEASVVTDTIESFVENGIKLTSGEVLEADIIVTATGLDLQFLGGIDMFVDGEKQNPGALVSYRGMMFGNIPNMINVVGYTNASWTLKVDLTAEYLCRLLNHMKANHLEEVYPKLEDGQITSEPIVGLASNYILRKAAELPKQGTEHPWRNKDNYLADRKSIRRASFDDGILHFG</sequence>
<comment type="cofactor">
    <cofactor evidence="1">
        <name>FAD</name>
        <dbReference type="ChEBI" id="CHEBI:57692"/>
    </cofactor>
</comment>
<name>A0A919AUG9_9PROT</name>
<accession>A0A919AUG9</accession>
<dbReference type="Pfam" id="PF13738">
    <property type="entry name" value="Pyr_redox_3"/>
    <property type="match status" value="1"/>
</dbReference>
<dbReference type="SUPFAM" id="SSF51905">
    <property type="entry name" value="FAD/NAD(P)-binding domain"/>
    <property type="match status" value="2"/>
</dbReference>
<evidence type="ECO:0000256" key="6">
    <source>
        <dbReference type="ARBA" id="ARBA00023002"/>
    </source>
</evidence>
<keyword evidence="9" id="KW-1185">Reference proteome</keyword>
<evidence type="ECO:0000256" key="2">
    <source>
        <dbReference type="ARBA" id="ARBA00010139"/>
    </source>
</evidence>
<proteinExistence type="inferred from homology"/>
<evidence type="ECO:0000256" key="7">
    <source>
        <dbReference type="ARBA" id="ARBA00023033"/>
    </source>
</evidence>
<dbReference type="Gene3D" id="3.50.50.60">
    <property type="entry name" value="FAD/NAD(P)-binding domain"/>
    <property type="match status" value="2"/>
</dbReference>
<organism evidence="8 9">
    <name type="scientific">Kordiimonas sediminis</name>
    <dbReference type="NCBI Taxonomy" id="1735581"/>
    <lineage>
        <taxon>Bacteria</taxon>
        <taxon>Pseudomonadati</taxon>
        <taxon>Pseudomonadota</taxon>
        <taxon>Alphaproteobacteria</taxon>
        <taxon>Kordiimonadales</taxon>
        <taxon>Kordiimonadaceae</taxon>
        <taxon>Kordiimonas</taxon>
    </lineage>
</organism>
<evidence type="ECO:0000313" key="8">
    <source>
        <dbReference type="EMBL" id="GHF24096.1"/>
    </source>
</evidence>
<dbReference type="PANTHER" id="PTHR43872">
    <property type="entry name" value="MONOOXYGENASE, PUTATIVE (AFU_ORTHOLOGUE AFUA_8G02570)-RELATED"/>
    <property type="match status" value="1"/>
</dbReference>
<comment type="caution">
    <text evidence="8">The sequence shown here is derived from an EMBL/GenBank/DDBJ whole genome shotgun (WGS) entry which is preliminary data.</text>
</comment>
<keyword evidence="7 8" id="KW-0503">Monooxygenase</keyword>
<dbReference type="InterPro" id="IPR036188">
    <property type="entry name" value="FAD/NAD-bd_sf"/>
</dbReference>
<dbReference type="RefSeq" id="WP_191252217.1">
    <property type="nucleotide sequence ID" value="NZ_BNCI01000002.1"/>
</dbReference>
<dbReference type="Proteomes" id="UP000630923">
    <property type="component" value="Unassembled WGS sequence"/>
</dbReference>
<keyword evidence="5" id="KW-0521">NADP</keyword>
<comment type="similarity">
    <text evidence="2">Belongs to the FAD-binding monooxygenase family.</text>
</comment>
<protein>
    <submittedName>
        <fullName evidence="8">Cyclohexanone monooxygenase</fullName>
    </submittedName>
</protein>
<reference evidence="8" key="2">
    <citation type="submission" date="2020-09" db="EMBL/GenBank/DDBJ databases">
        <authorList>
            <person name="Sun Q."/>
            <person name="Kim S."/>
        </authorList>
    </citation>
    <scope>NUCLEOTIDE SEQUENCE</scope>
    <source>
        <strain evidence="8">KCTC 42590</strain>
    </source>
</reference>
<keyword evidence="3" id="KW-0285">Flavoprotein</keyword>
<dbReference type="GO" id="GO:0004497">
    <property type="term" value="F:monooxygenase activity"/>
    <property type="evidence" value="ECO:0007669"/>
    <property type="project" value="UniProtKB-KW"/>
</dbReference>
<dbReference type="FunFam" id="3.50.50.60:FF:000228">
    <property type="entry name" value="FAD-containing monooxygenase EthA"/>
    <property type="match status" value="1"/>
</dbReference>
<evidence type="ECO:0000313" key="9">
    <source>
        <dbReference type="Proteomes" id="UP000630923"/>
    </source>
</evidence>
<dbReference type="EMBL" id="BNCI01000002">
    <property type="protein sequence ID" value="GHF24096.1"/>
    <property type="molecule type" value="Genomic_DNA"/>
</dbReference>
<evidence type="ECO:0000256" key="4">
    <source>
        <dbReference type="ARBA" id="ARBA00022827"/>
    </source>
</evidence>
<dbReference type="PANTHER" id="PTHR43872:SF1">
    <property type="entry name" value="MONOOXYGENASE, PUTATIVE (AFU_ORTHOLOGUE AFUA_8G02570)-RELATED"/>
    <property type="match status" value="1"/>
</dbReference>
<keyword evidence="4" id="KW-0274">FAD</keyword>
<dbReference type="InterPro" id="IPR051820">
    <property type="entry name" value="FAD-binding_MO"/>
</dbReference>
<reference evidence="8" key="1">
    <citation type="journal article" date="2014" name="Int. J. Syst. Evol. Microbiol.">
        <title>Complete genome sequence of Corynebacterium casei LMG S-19264T (=DSM 44701T), isolated from a smear-ripened cheese.</title>
        <authorList>
            <consortium name="US DOE Joint Genome Institute (JGI-PGF)"/>
            <person name="Walter F."/>
            <person name="Albersmeier A."/>
            <person name="Kalinowski J."/>
            <person name="Ruckert C."/>
        </authorList>
    </citation>
    <scope>NUCLEOTIDE SEQUENCE</scope>
    <source>
        <strain evidence="8">KCTC 42590</strain>
    </source>
</reference>
<keyword evidence="6" id="KW-0560">Oxidoreductase</keyword>